<evidence type="ECO:0000313" key="6">
    <source>
        <dbReference type="EMBL" id="MED6217727.1"/>
    </source>
</evidence>
<proteinExistence type="predicted"/>
<protein>
    <submittedName>
        <fullName evidence="6">Uncharacterized protein</fullName>
    </submittedName>
</protein>
<dbReference type="InterPro" id="IPR012967">
    <property type="entry name" value="COMT_dimerisation"/>
</dbReference>
<dbReference type="PANTHER" id="PTHR11746">
    <property type="entry name" value="O-METHYLTRANSFERASE"/>
    <property type="match status" value="1"/>
</dbReference>
<dbReference type="SUPFAM" id="SSF46785">
    <property type="entry name" value="Winged helix' DNA-binding domain"/>
    <property type="match status" value="1"/>
</dbReference>
<dbReference type="Gene3D" id="3.40.50.150">
    <property type="entry name" value="Vaccinia Virus protein VP39"/>
    <property type="match status" value="1"/>
</dbReference>
<evidence type="ECO:0000259" key="4">
    <source>
        <dbReference type="Pfam" id="PF00891"/>
    </source>
</evidence>
<dbReference type="InterPro" id="IPR036390">
    <property type="entry name" value="WH_DNA-bd_sf"/>
</dbReference>
<evidence type="ECO:0000256" key="3">
    <source>
        <dbReference type="ARBA" id="ARBA00022691"/>
    </source>
</evidence>
<sequence length="361" mass="40383">MSSSNGHSYGKLFQGQAQLYKLLLSFLTPMPLKWATELGIPTIIHKHGKPITLAHLLSALNLPPSKNWVVPRLMRLLAHNGIFAIVRVHDDDNREEEEEEKEAYALTPASELLVEGSSHCLSATVMDAPDHKTFSAALRMGDWTRGEDRSIFDTAFGASFWDLTHKNPDKFVAFNESMASDSQMVNLALRDCKSVFEGIESVVDVGGGNGATGKIMCEAFPELKYTVFDLPPVVANLNRIGNLSYVGGDMFQSIPQADAVLLKWVLHNWNDEDCIKILKNCKKSISEKGKVIIIDVVIDDEEQEEDEMTATKLLFDIEMAVLFGAKERSKKEWKQLIKEAGFNNYKISPIFGFRSLIEVYP</sequence>
<feature type="domain" description="O-methyltransferase C-terminal" evidence="4">
    <location>
        <begin position="142"/>
        <end position="343"/>
    </location>
</feature>
<dbReference type="PROSITE" id="PS51683">
    <property type="entry name" value="SAM_OMT_II"/>
    <property type="match status" value="1"/>
</dbReference>
<keyword evidence="2" id="KW-0808">Transferase</keyword>
<dbReference type="EMBL" id="JASCZI010271925">
    <property type="protein sequence ID" value="MED6217727.1"/>
    <property type="molecule type" value="Genomic_DNA"/>
</dbReference>
<dbReference type="Gene3D" id="1.10.10.10">
    <property type="entry name" value="Winged helix-like DNA-binding domain superfamily/Winged helix DNA-binding domain"/>
    <property type="match status" value="1"/>
</dbReference>
<comment type="caution">
    <text evidence="6">The sequence shown here is derived from an EMBL/GenBank/DDBJ whole genome shotgun (WGS) entry which is preliminary data.</text>
</comment>
<evidence type="ECO:0000256" key="1">
    <source>
        <dbReference type="ARBA" id="ARBA00022603"/>
    </source>
</evidence>
<keyword evidence="3" id="KW-0949">S-adenosyl-L-methionine</keyword>
<dbReference type="InterPro" id="IPR029063">
    <property type="entry name" value="SAM-dependent_MTases_sf"/>
</dbReference>
<dbReference type="Pfam" id="PF08100">
    <property type="entry name" value="Dimerisation"/>
    <property type="match status" value="1"/>
</dbReference>
<reference evidence="6 7" key="1">
    <citation type="journal article" date="2023" name="Plants (Basel)">
        <title>Bridging the Gap: Combining Genomics and Transcriptomics Approaches to Understand Stylosanthes scabra, an Orphan Legume from the Brazilian Caatinga.</title>
        <authorList>
            <person name="Ferreira-Neto J.R.C."/>
            <person name="da Silva M.D."/>
            <person name="Binneck E."/>
            <person name="de Melo N.F."/>
            <person name="da Silva R.H."/>
            <person name="de Melo A.L.T.M."/>
            <person name="Pandolfi V."/>
            <person name="Bustamante F.O."/>
            <person name="Brasileiro-Vidal A.C."/>
            <person name="Benko-Iseppon A.M."/>
        </authorList>
    </citation>
    <scope>NUCLEOTIDE SEQUENCE [LARGE SCALE GENOMIC DNA]</scope>
    <source>
        <tissue evidence="6">Leaves</tissue>
    </source>
</reference>
<dbReference type="PIRSF" id="PIRSF005739">
    <property type="entry name" value="O-mtase"/>
    <property type="match status" value="1"/>
</dbReference>
<dbReference type="CDD" id="cd02440">
    <property type="entry name" value="AdoMet_MTases"/>
    <property type="match status" value="1"/>
</dbReference>
<dbReference type="Pfam" id="PF00891">
    <property type="entry name" value="Methyltransf_2"/>
    <property type="match status" value="1"/>
</dbReference>
<dbReference type="InterPro" id="IPR001077">
    <property type="entry name" value="COMT_C"/>
</dbReference>
<evidence type="ECO:0000259" key="5">
    <source>
        <dbReference type="Pfam" id="PF08100"/>
    </source>
</evidence>
<gene>
    <name evidence="6" type="ORF">PIB30_020358</name>
</gene>
<keyword evidence="1" id="KW-0489">Methyltransferase</keyword>
<evidence type="ECO:0000256" key="2">
    <source>
        <dbReference type="ARBA" id="ARBA00022679"/>
    </source>
</evidence>
<name>A0ABU6Z555_9FABA</name>
<accession>A0ABU6Z555</accession>
<feature type="domain" description="O-methyltransferase dimerisation" evidence="5">
    <location>
        <begin position="21"/>
        <end position="115"/>
    </location>
</feature>
<keyword evidence="7" id="KW-1185">Reference proteome</keyword>
<dbReference type="SUPFAM" id="SSF53335">
    <property type="entry name" value="S-adenosyl-L-methionine-dependent methyltransferases"/>
    <property type="match status" value="1"/>
</dbReference>
<evidence type="ECO:0000313" key="7">
    <source>
        <dbReference type="Proteomes" id="UP001341840"/>
    </source>
</evidence>
<dbReference type="InterPro" id="IPR036388">
    <property type="entry name" value="WH-like_DNA-bd_sf"/>
</dbReference>
<dbReference type="Proteomes" id="UP001341840">
    <property type="component" value="Unassembled WGS sequence"/>
</dbReference>
<organism evidence="6 7">
    <name type="scientific">Stylosanthes scabra</name>
    <dbReference type="NCBI Taxonomy" id="79078"/>
    <lineage>
        <taxon>Eukaryota</taxon>
        <taxon>Viridiplantae</taxon>
        <taxon>Streptophyta</taxon>
        <taxon>Embryophyta</taxon>
        <taxon>Tracheophyta</taxon>
        <taxon>Spermatophyta</taxon>
        <taxon>Magnoliopsida</taxon>
        <taxon>eudicotyledons</taxon>
        <taxon>Gunneridae</taxon>
        <taxon>Pentapetalae</taxon>
        <taxon>rosids</taxon>
        <taxon>fabids</taxon>
        <taxon>Fabales</taxon>
        <taxon>Fabaceae</taxon>
        <taxon>Papilionoideae</taxon>
        <taxon>50 kb inversion clade</taxon>
        <taxon>dalbergioids sensu lato</taxon>
        <taxon>Dalbergieae</taxon>
        <taxon>Pterocarpus clade</taxon>
        <taxon>Stylosanthes</taxon>
    </lineage>
</organism>
<dbReference type="InterPro" id="IPR016461">
    <property type="entry name" value="COMT-like"/>
</dbReference>